<gene>
    <name evidence="3" type="ORF">DKT69_05965</name>
</gene>
<feature type="transmembrane region" description="Helical" evidence="2">
    <location>
        <begin position="101"/>
        <end position="118"/>
    </location>
</feature>
<evidence type="ECO:0000256" key="2">
    <source>
        <dbReference type="SAM" id="Phobius"/>
    </source>
</evidence>
<dbReference type="Gene3D" id="3.40.50.150">
    <property type="entry name" value="Vaccinia Virus protein VP39"/>
    <property type="match status" value="1"/>
</dbReference>
<organism evidence="3 4">
    <name type="scientific">Micromonospora sicca</name>
    <dbReference type="NCBI Taxonomy" id="2202420"/>
    <lineage>
        <taxon>Bacteria</taxon>
        <taxon>Bacillati</taxon>
        <taxon>Actinomycetota</taxon>
        <taxon>Actinomycetes</taxon>
        <taxon>Micromonosporales</taxon>
        <taxon>Micromonosporaceae</taxon>
        <taxon>Micromonospora</taxon>
    </lineage>
</organism>
<keyword evidence="2" id="KW-0472">Membrane</keyword>
<evidence type="ECO:0000313" key="3">
    <source>
        <dbReference type="EMBL" id="PWR16390.1"/>
    </source>
</evidence>
<proteinExistence type="predicted"/>
<dbReference type="OrthoDB" id="3528482at2"/>
<dbReference type="RefSeq" id="WP_109800581.1">
    <property type="nucleotide sequence ID" value="NZ_QGKS01000126.1"/>
</dbReference>
<sequence>MEVELGPGTETFTSVIQQRLGGRGRHLAIELNERLAARLARRFPKVEVLCADAAALPNCSTNTAPGRPTSSSADRPGSPSPGSGPTIIASDDSPSGMGGELLGACLALLVGVVGVMLLDRQPARRLIAVVLAAGRPRHRAWIRVRAPMLAQLCLLRT</sequence>
<feature type="region of interest" description="Disordered" evidence="1">
    <location>
        <begin position="59"/>
        <end position="92"/>
    </location>
</feature>
<reference evidence="3 4" key="1">
    <citation type="submission" date="2018-05" db="EMBL/GenBank/DDBJ databases">
        <title>Micromonosporas from Atacama Desert.</title>
        <authorList>
            <person name="Carro L."/>
            <person name="Golinska P."/>
            <person name="Klenk H.-P."/>
            <person name="Goodfellow M."/>
        </authorList>
    </citation>
    <scope>NUCLEOTIDE SEQUENCE [LARGE SCALE GENOMIC DNA]</scope>
    <source>
        <strain evidence="3 4">4G51</strain>
    </source>
</reference>
<feature type="compositionally biased region" description="Polar residues" evidence="1">
    <location>
        <begin position="59"/>
        <end position="73"/>
    </location>
</feature>
<keyword evidence="2" id="KW-0812">Transmembrane</keyword>
<evidence type="ECO:0000313" key="4">
    <source>
        <dbReference type="Proteomes" id="UP000246050"/>
    </source>
</evidence>
<evidence type="ECO:0000256" key="1">
    <source>
        <dbReference type="SAM" id="MobiDB-lite"/>
    </source>
</evidence>
<feature type="compositionally biased region" description="Low complexity" evidence="1">
    <location>
        <begin position="76"/>
        <end position="85"/>
    </location>
</feature>
<protein>
    <submittedName>
        <fullName evidence="3">Uncharacterized protein</fullName>
    </submittedName>
</protein>
<keyword evidence="2" id="KW-1133">Transmembrane helix</keyword>
<accession>A0A317DQM9</accession>
<dbReference type="AlphaFoldDB" id="A0A317DQM9"/>
<dbReference type="SUPFAM" id="SSF53335">
    <property type="entry name" value="S-adenosyl-L-methionine-dependent methyltransferases"/>
    <property type="match status" value="1"/>
</dbReference>
<dbReference type="EMBL" id="QGKS01000126">
    <property type="protein sequence ID" value="PWR16390.1"/>
    <property type="molecule type" value="Genomic_DNA"/>
</dbReference>
<dbReference type="Proteomes" id="UP000246050">
    <property type="component" value="Unassembled WGS sequence"/>
</dbReference>
<dbReference type="InterPro" id="IPR029063">
    <property type="entry name" value="SAM-dependent_MTases_sf"/>
</dbReference>
<comment type="caution">
    <text evidence="3">The sequence shown here is derived from an EMBL/GenBank/DDBJ whole genome shotgun (WGS) entry which is preliminary data.</text>
</comment>
<name>A0A317DQM9_9ACTN</name>